<dbReference type="InterPro" id="IPR036259">
    <property type="entry name" value="MFS_trans_sf"/>
</dbReference>
<proteinExistence type="predicted"/>
<dbReference type="InterPro" id="IPR050375">
    <property type="entry name" value="MFS_TsgA-like"/>
</dbReference>
<protein>
    <submittedName>
        <fullName evidence="6">MFS general substrate transporter</fullName>
    </submittedName>
</protein>
<evidence type="ECO:0000256" key="3">
    <source>
        <dbReference type="SAM" id="MobiDB-lite"/>
    </source>
</evidence>
<feature type="region of interest" description="Disordered" evidence="3">
    <location>
        <begin position="317"/>
        <end position="340"/>
    </location>
</feature>
<gene>
    <name evidence="6" type="ORF">BT63DRAFT_377406</name>
</gene>
<feature type="compositionally biased region" description="Low complexity" evidence="3">
    <location>
        <begin position="323"/>
        <end position="336"/>
    </location>
</feature>
<keyword evidence="2" id="KW-1003">Cell membrane</keyword>
<feature type="domain" description="Rhodopsin" evidence="5">
    <location>
        <begin position="27"/>
        <end position="287"/>
    </location>
</feature>
<dbReference type="SUPFAM" id="SSF103473">
    <property type="entry name" value="MFS general substrate transporter"/>
    <property type="match status" value="1"/>
</dbReference>
<dbReference type="EMBL" id="MU004240">
    <property type="protein sequence ID" value="KAF2665500.1"/>
    <property type="molecule type" value="Genomic_DNA"/>
</dbReference>
<dbReference type="GO" id="GO:0005886">
    <property type="term" value="C:plasma membrane"/>
    <property type="evidence" value="ECO:0007669"/>
    <property type="project" value="UniProtKB-SubCell"/>
</dbReference>
<name>A0A6A6U0N4_9PEZI</name>
<sequence length="895" mass="98097">MTGESRGPIVLVVTAVILILSTLFVLLRLISKFGVVRRVAWDDYFMILAWFLAFGLSFAICYGTRVGLGMHENTVPQEWQSALKKSEFAFSVLYNPALMATKTSILTFYLSLSHGNKFFRYSTFATLAVVNIAGIALTFLNIFQCRPMTAIFKTPVPATARCTDIVTLYLSSAPANIITDLAILFLPMPILTAMRLPRKQKTILVITFGFGFFVAVVDVIRIIYLQDASLNRLEELTRSNGATSTLDQRDQTDVSWYASLSFMWSAIEVNVGIMCANVPGLKPLVSRFMPYILRDKGDQSMSANGPEKITSLDRAHQRLGSDATPAAPAAQESEAQFGSAQERPYNDMIDMMDFLTTPDMAELPSNLRRPPTAVPTERAPSRGPQTFFDFVVVEQKKSMVKLTNRESLFPIAMVTVLFFLWGVAYGFLDTLNARFQSIAHMTQAQSVGIHSAYFGAYSVGTLTVGRLILKHFGFKACYVAGLCLYGCGTLVFWPSAVLSSFPAFLISNFMVGMGLSLLEIAANPFVALCGPQEWMELRLNLSQGIQAIGTVFSPLLASKVLFKETTSAPSLIDVQWTYLGIALFTIVLAVAYFYLPLPEATDDELEEAAEHPDLLNLTEIRGTRLVLITLIMGCICMFCYVGAQEAISTTFPQYIKLQLKSRGELLIDVGSTEFLAIGHSTFAAGRFLAAFLNLFIKPRILLLIFFLGAVITSALAMRLDSNATEAVVLLLYFFEGPIFAFIYGMSLRGLGRHTKDGAALITASISGGGVFPPILYGVAGGNPAYFQGAYRVIVAAFAIGMLFPLYLNFFPLARRIADPVRKSNGLPRHDRTSTQPPAFGRMSNSSGRPSSNLEVLDGSKMAVPMLSMPKPPVLRTGSETTSTSQRAVSRPVSPL</sequence>
<feature type="transmembrane region" description="Helical" evidence="4">
    <location>
        <begin position="757"/>
        <end position="776"/>
    </location>
</feature>
<feature type="region of interest" description="Disordered" evidence="3">
    <location>
        <begin position="867"/>
        <end position="895"/>
    </location>
</feature>
<feature type="transmembrane region" description="Helical" evidence="4">
    <location>
        <begin position="124"/>
        <end position="143"/>
    </location>
</feature>
<dbReference type="Pfam" id="PF20684">
    <property type="entry name" value="Fung_rhodopsin"/>
    <property type="match status" value="1"/>
</dbReference>
<comment type="subcellular location">
    <subcellularLocation>
        <location evidence="1">Cell inner membrane</location>
        <topology evidence="1">Multi-pass membrane protein</topology>
    </subcellularLocation>
</comment>
<feature type="transmembrane region" description="Helical" evidence="4">
    <location>
        <begin position="788"/>
        <end position="807"/>
    </location>
</feature>
<feature type="transmembrane region" description="Helical" evidence="4">
    <location>
        <begin position="576"/>
        <end position="595"/>
    </location>
</feature>
<evidence type="ECO:0000256" key="1">
    <source>
        <dbReference type="ARBA" id="ARBA00004429"/>
    </source>
</evidence>
<dbReference type="PANTHER" id="PTHR43702:SF13">
    <property type="entry name" value="MONOSACCHARIDE TRANSPORTER, PUTATIVE (AFU_ORTHOLOGUE AFUA_4G06630)-RELATED"/>
    <property type="match status" value="1"/>
</dbReference>
<feature type="transmembrane region" description="Helical" evidence="4">
    <location>
        <begin position="88"/>
        <end position="112"/>
    </location>
</feature>
<keyword evidence="4" id="KW-1133">Transmembrane helix</keyword>
<feature type="transmembrane region" description="Helical" evidence="4">
    <location>
        <begin position="47"/>
        <end position="68"/>
    </location>
</feature>
<feature type="transmembrane region" description="Helical" evidence="4">
    <location>
        <begin position="173"/>
        <end position="191"/>
    </location>
</feature>
<feature type="compositionally biased region" description="Polar residues" evidence="3">
    <location>
        <begin position="877"/>
        <end position="887"/>
    </location>
</feature>
<evidence type="ECO:0000256" key="4">
    <source>
        <dbReference type="SAM" id="Phobius"/>
    </source>
</evidence>
<dbReference type="InterPro" id="IPR011701">
    <property type="entry name" value="MFS"/>
</dbReference>
<dbReference type="Pfam" id="PF07690">
    <property type="entry name" value="MFS_1"/>
    <property type="match status" value="1"/>
</dbReference>
<evidence type="ECO:0000259" key="5">
    <source>
        <dbReference type="Pfam" id="PF20684"/>
    </source>
</evidence>
<feature type="transmembrane region" description="Helical" evidence="4">
    <location>
        <begin position="674"/>
        <end position="695"/>
    </location>
</feature>
<feature type="transmembrane region" description="Helical" evidence="4">
    <location>
        <begin position="407"/>
        <end position="428"/>
    </location>
</feature>
<accession>A0A6A6U0N4</accession>
<dbReference type="InterPro" id="IPR049326">
    <property type="entry name" value="Rhodopsin_dom_fungi"/>
</dbReference>
<feature type="transmembrane region" description="Helical" evidence="4">
    <location>
        <begin position="725"/>
        <end position="745"/>
    </location>
</feature>
<feature type="compositionally biased region" description="Basic and acidic residues" evidence="3">
    <location>
        <begin position="821"/>
        <end position="832"/>
    </location>
</feature>
<dbReference type="AlphaFoldDB" id="A0A6A6U0N4"/>
<evidence type="ECO:0000313" key="7">
    <source>
        <dbReference type="Proteomes" id="UP000799302"/>
    </source>
</evidence>
<feature type="compositionally biased region" description="Polar residues" evidence="3">
    <location>
        <begin position="842"/>
        <end position="853"/>
    </location>
</feature>
<dbReference type="PANTHER" id="PTHR43702">
    <property type="entry name" value="L-FUCOSE-PROTON SYMPORTER"/>
    <property type="match status" value="1"/>
</dbReference>
<dbReference type="Gene3D" id="1.20.1250.20">
    <property type="entry name" value="MFS general substrate transporter like domains"/>
    <property type="match status" value="2"/>
</dbReference>
<feature type="transmembrane region" description="Helical" evidence="4">
    <location>
        <begin position="476"/>
        <end position="495"/>
    </location>
</feature>
<feature type="transmembrane region" description="Helical" evidence="4">
    <location>
        <begin position="448"/>
        <end position="469"/>
    </location>
</feature>
<keyword evidence="4" id="KW-0472">Membrane</keyword>
<feature type="transmembrane region" description="Helical" evidence="4">
    <location>
        <begin position="625"/>
        <end position="643"/>
    </location>
</feature>
<keyword evidence="4" id="KW-0812">Transmembrane</keyword>
<feature type="region of interest" description="Disordered" evidence="3">
    <location>
        <begin position="821"/>
        <end position="854"/>
    </location>
</feature>
<organism evidence="6 7">
    <name type="scientific">Microthyrium microscopicum</name>
    <dbReference type="NCBI Taxonomy" id="703497"/>
    <lineage>
        <taxon>Eukaryota</taxon>
        <taxon>Fungi</taxon>
        <taxon>Dikarya</taxon>
        <taxon>Ascomycota</taxon>
        <taxon>Pezizomycotina</taxon>
        <taxon>Dothideomycetes</taxon>
        <taxon>Dothideomycetes incertae sedis</taxon>
        <taxon>Microthyriales</taxon>
        <taxon>Microthyriaceae</taxon>
        <taxon>Microthyrium</taxon>
    </lineage>
</organism>
<reference evidence="6" key="1">
    <citation type="journal article" date="2020" name="Stud. Mycol.">
        <title>101 Dothideomycetes genomes: a test case for predicting lifestyles and emergence of pathogens.</title>
        <authorList>
            <person name="Haridas S."/>
            <person name="Albert R."/>
            <person name="Binder M."/>
            <person name="Bloem J."/>
            <person name="Labutti K."/>
            <person name="Salamov A."/>
            <person name="Andreopoulos B."/>
            <person name="Baker S."/>
            <person name="Barry K."/>
            <person name="Bills G."/>
            <person name="Bluhm B."/>
            <person name="Cannon C."/>
            <person name="Castanera R."/>
            <person name="Culley D."/>
            <person name="Daum C."/>
            <person name="Ezra D."/>
            <person name="Gonzalez J."/>
            <person name="Henrissat B."/>
            <person name="Kuo A."/>
            <person name="Liang C."/>
            <person name="Lipzen A."/>
            <person name="Lutzoni F."/>
            <person name="Magnuson J."/>
            <person name="Mondo S."/>
            <person name="Nolan M."/>
            <person name="Ohm R."/>
            <person name="Pangilinan J."/>
            <person name="Park H.-J."/>
            <person name="Ramirez L."/>
            <person name="Alfaro M."/>
            <person name="Sun H."/>
            <person name="Tritt A."/>
            <person name="Yoshinaga Y."/>
            <person name="Zwiers L.-H."/>
            <person name="Turgeon B."/>
            <person name="Goodwin S."/>
            <person name="Spatafora J."/>
            <person name="Crous P."/>
            <person name="Grigoriev I."/>
        </authorList>
    </citation>
    <scope>NUCLEOTIDE SEQUENCE</scope>
    <source>
        <strain evidence="6">CBS 115976</strain>
    </source>
</reference>
<feature type="transmembrane region" description="Helical" evidence="4">
    <location>
        <begin position="6"/>
        <end position="27"/>
    </location>
</feature>
<evidence type="ECO:0000313" key="6">
    <source>
        <dbReference type="EMBL" id="KAF2665500.1"/>
    </source>
</evidence>
<feature type="transmembrane region" description="Helical" evidence="4">
    <location>
        <begin position="203"/>
        <end position="224"/>
    </location>
</feature>
<feature type="transmembrane region" description="Helical" evidence="4">
    <location>
        <begin position="700"/>
        <end position="719"/>
    </location>
</feature>
<dbReference type="Proteomes" id="UP000799302">
    <property type="component" value="Unassembled WGS sequence"/>
</dbReference>
<dbReference type="GO" id="GO:0022857">
    <property type="term" value="F:transmembrane transporter activity"/>
    <property type="evidence" value="ECO:0007669"/>
    <property type="project" value="InterPro"/>
</dbReference>
<dbReference type="OrthoDB" id="546893at2759"/>
<keyword evidence="7" id="KW-1185">Reference proteome</keyword>
<evidence type="ECO:0000256" key="2">
    <source>
        <dbReference type="ARBA" id="ARBA00022475"/>
    </source>
</evidence>